<dbReference type="Proteomes" id="UP000014760">
    <property type="component" value="Unassembled WGS sequence"/>
</dbReference>
<keyword evidence="4" id="KW-1185">Reference proteome</keyword>
<keyword evidence="1" id="KW-0472">Membrane</keyword>
<keyword evidence="1" id="KW-1133">Transmembrane helix</keyword>
<keyword evidence="1" id="KW-0812">Transmembrane</keyword>
<gene>
    <name evidence="2" type="ORF">CAPTEDRAFT_134305</name>
</gene>
<evidence type="ECO:0000256" key="1">
    <source>
        <dbReference type="SAM" id="Phobius"/>
    </source>
</evidence>
<feature type="transmembrane region" description="Helical" evidence="1">
    <location>
        <begin position="14"/>
        <end position="34"/>
    </location>
</feature>
<dbReference type="EMBL" id="KB309187">
    <property type="protein sequence ID" value="ELT95232.1"/>
    <property type="molecule type" value="Genomic_DNA"/>
</dbReference>
<name>R7TNV2_CAPTE</name>
<organism evidence="2">
    <name type="scientific">Capitella teleta</name>
    <name type="common">Polychaete worm</name>
    <dbReference type="NCBI Taxonomy" id="283909"/>
    <lineage>
        <taxon>Eukaryota</taxon>
        <taxon>Metazoa</taxon>
        <taxon>Spiralia</taxon>
        <taxon>Lophotrochozoa</taxon>
        <taxon>Annelida</taxon>
        <taxon>Polychaeta</taxon>
        <taxon>Sedentaria</taxon>
        <taxon>Scolecida</taxon>
        <taxon>Capitellidae</taxon>
        <taxon>Capitella</taxon>
    </lineage>
</organism>
<dbReference type="AlphaFoldDB" id="R7TNV2"/>
<proteinExistence type="predicted"/>
<evidence type="ECO:0000313" key="4">
    <source>
        <dbReference type="Proteomes" id="UP000014760"/>
    </source>
</evidence>
<sequence length="56" mass="6355">MLALIAIEFICDSFLFSLMVFMTKNFSLMFISLFSSELIRVLFEGDDGGLGFFESI</sequence>
<accession>R7TNV2</accession>
<evidence type="ECO:0000313" key="2">
    <source>
        <dbReference type="EMBL" id="ELT95232.1"/>
    </source>
</evidence>
<reference evidence="4" key="1">
    <citation type="submission" date="2012-12" db="EMBL/GenBank/DDBJ databases">
        <authorList>
            <person name="Hellsten U."/>
            <person name="Grimwood J."/>
            <person name="Chapman J.A."/>
            <person name="Shapiro H."/>
            <person name="Aerts A."/>
            <person name="Otillar R.P."/>
            <person name="Terry A.Y."/>
            <person name="Boore J.L."/>
            <person name="Simakov O."/>
            <person name="Marletaz F."/>
            <person name="Cho S.-J."/>
            <person name="Edsinger-Gonzales E."/>
            <person name="Havlak P."/>
            <person name="Kuo D.-H."/>
            <person name="Larsson T."/>
            <person name="Lv J."/>
            <person name="Arendt D."/>
            <person name="Savage R."/>
            <person name="Osoegawa K."/>
            <person name="de Jong P."/>
            <person name="Lindberg D.R."/>
            <person name="Seaver E.C."/>
            <person name="Weisblat D.A."/>
            <person name="Putnam N.H."/>
            <person name="Grigoriev I.V."/>
            <person name="Rokhsar D.S."/>
        </authorList>
    </citation>
    <scope>NUCLEOTIDE SEQUENCE</scope>
    <source>
        <strain evidence="4">I ESC-2004</strain>
    </source>
</reference>
<reference evidence="3" key="3">
    <citation type="submission" date="2015-06" db="UniProtKB">
        <authorList>
            <consortium name="EnsemblMetazoa"/>
        </authorList>
    </citation>
    <scope>IDENTIFICATION</scope>
</reference>
<dbReference type="EnsemblMetazoa" id="CapteT134305">
    <property type="protein sequence ID" value="CapteP134305"/>
    <property type="gene ID" value="CapteG134305"/>
</dbReference>
<evidence type="ECO:0000313" key="3">
    <source>
        <dbReference type="EnsemblMetazoa" id="CapteP134305"/>
    </source>
</evidence>
<protein>
    <submittedName>
        <fullName evidence="2 3">Uncharacterized protein</fullName>
    </submittedName>
</protein>
<dbReference type="HOGENOM" id="CLU_3016214_0_0_1"/>
<reference evidence="2 4" key="2">
    <citation type="journal article" date="2013" name="Nature">
        <title>Insights into bilaterian evolution from three spiralian genomes.</title>
        <authorList>
            <person name="Simakov O."/>
            <person name="Marletaz F."/>
            <person name="Cho S.J."/>
            <person name="Edsinger-Gonzales E."/>
            <person name="Havlak P."/>
            <person name="Hellsten U."/>
            <person name="Kuo D.H."/>
            <person name="Larsson T."/>
            <person name="Lv J."/>
            <person name="Arendt D."/>
            <person name="Savage R."/>
            <person name="Osoegawa K."/>
            <person name="de Jong P."/>
            <person name="Grimwood J."/>
            <person name="Chapman J.A."/>
            <person name="Shapiro H."/>
            <person name="Aerts A."/>
            <person name="Otillar R.P."/>
            <person name="Terry A.Y."/>
            <person name="Boore J.L."/>
            <person name="Grigoriev I.V."/>
            <person name="Lindberg D.R."/>
            <person name="Seaver E.C."/>
            <person name="Weisblat D.A."/>
            <person name="Putnam N.H."/>
            <person name="Rokhsar D.S."/>
        </authorList>
    </citation>
    <scope>NUCLEOTIDE SEQUENCE</scope>
    <source>
        <strain evidence="2 4">I ESC-2004</strain>
    </source>
</reference>
<dbReference type="EMBL" id="AMQN01011920">
    <property type="status" value="NOT_ANNOTATED_CDS"/>
    <property type="molecule type" value="Genomic_DNA"/>
</dbReference>